<dbReference type="InterPro" id="IPR004009">
    <property type="entry name" value="SH3_Myosin"/>
</dbReference>
<dbReference type="GO" id="GO:0005524">
    <property type="term" value="F:ATP binding"/>
    <property type="evidence" value="ECO:0007669"/>
    <property type="project" value="UniProtKB-KW"/>
</dbReference>
<comment type="caution">
    <text evidence="9">The sequence shown here is derived from an EMBL/GenBank/DDBJ whole genome shotgun (WGS) entry which is preliminary data.</text>
</comment>
<evidence type="ECO:0000259" key="8">
    <source>
        <dbReference type="PROSITE" id="PS51844"/>
    </source>
</evidence>
<keyword evidence="6" id="KW-0505">Motor protein</keyword>
<dbReference type="FunFam" id="2.30.30.360:FF:000001">
    <property type="entry name" value="Myosin heavy chain"/>
    <property type="match status" value="1"/>
</dbReference>
<dbReference type="Pfam" id="PF02736">
    <property type="entry name" value="Myosin_N"/>
    <property type="match status" value="1"/>
</dbReference>
<evidence type="ECO:0000256" key="3">
    <source>
        <dbReference type="ARBA" id="ARBA00022840"/>
    </source>
</evidence>
<reference evidence="9" key="1">
    <citation type="submission" date="2022-08" db="EMBL/GenBank/DDBJ databases">
        <title>Genome sequencing of akame (Lates japonicus).</title>
        <authorList>
            <person name="Hashiguchi Y."/>
            <person name="Takahashi H."/>
        </authorList>
    </citation>
    <scope>NUCLEOTIDE SEQUENCE</scope>
    <source>
        <strain evidence="9">Kochi</strain>
    </source>
</reference>
<keyword evidence="4" id="KW-0175">Coiled coil</keyword>
<evidence type="ECO:0000256" key="1">
    <source>
        <dbReference type="ARBA" id="ARBA00008314"/>
    </source>
</evidence>
<sequence length="207" mass="23516">MRGQGLDFILYEDSWRPGTLHLTRQPEGTTMSSDSIMAEFGSAAPLLSKSEKEHLEAQTQPFDMKRECFVPDPEVEYDKATITSRDGDKVTTETEFGKTVTHKEADIHPQNLPKFDKIEDMAMFTFLREPAVLFNLKERCAAWMIYMSTNLQVFFKAGLLGGLEEMRDDSLALIITGIQAGARLLLARIEFQKIVERRLVLNLPDLL</sequence>
<keyword evidence="7" id="KW-0009">Actin-binding</keyword>
<dbReference type="GO" id="GO:0051015">
    <property type="term" value="F:actin filament binding"/>
    <property type="evidence" value="ECO:0007669"/>
    <property type="project" value="InterPro"/>
</dbReference>
<dbReference type="InterPro" id="IPR008989">
    <property type="entry name" value="Myosin_S1_N"/>
</dbReference>
<evidence type="ECO:0000256" key="6">
    <source>
        <dbReference type="ARBA" id="ARBA00023175"/>
    </source>
</evidence>
<dbReference type="Gene3D" id="2.30.30.360">
    <property type="entry name" value="Myosin S1 fragment, N-terminal"/>
    <property type="match status" value="1"/>
</dbReference>
<dbReference type="GO" id="GO:0003774">
    <property type="term" value="F:cytoskeletal motor activity"/>
    <property type="evidence" value="ECO:0007669"/>
    <property type="project" value="InterPro"/>
</dbReference>
<organism evidence="9 10">
    <name type="scientific">Lates japonicus</name>
    <name type="common">Japanese lates</name>
    <dbReference type="NCBI Taxonomy" id="270547"/>
    <lineage>
        <taxon>Eukaryota</taxon>
        <taxon>Metazoa</taxon>
        <taxon>Chordata</taxon>
        <taxon>Craniata</taxon>
        <taxon>Vertebrata</taxon>
        <taxon>Euteleostomi</taxon>
        <taxon>Actinopterygii</taxon>
        <taxon>Neopterygii</taxon>
        <taxon>Teleostei</taxon>
        <taxon>Neoteleostei</taxon>
        <taxon>Acanthomorphata</taxon>
        <taxon>Carangaria</taxon>
        <taxon>Carangaria incertae sedis</taxon>
        <taxon>Centropomidae</taxon>
        <taxon>Lates</taxon>
    </lineage>
</organism>
<evidence type="ECO:0000256" key="7">
    <source>
        <dbReference type="ARBA" id="ARBA00023203"/>
    </source>
</evidence>
<comment type="similarity">
    <text evidence="1">Belongs to the TRAFAC class myosin-kinesin ATPase superfamily. Myosin family.</text>
</comment>
<feature type="domain" description="Myosin N-terminal SH3-like" evidence="8">
    <location>
        <begin position="63"/>
        <end position="112"/>
    </location>
</feature>
<dbReference type="PROSITE" id="PS51844">
    <property type="entry name" value="SH3_LIKE"/>
    <property type="match status" value="1"/>
</dbReference>
<evidence type="ECO:0000313" key="10">
    <source>
        <dbReference type="Proteomes" id="UP001279410"/>
    </source>
</evidence>
<dbReference type="Proteomes" id="UP001279410">
    <property type="component" value="Unassembled WGS sequence"/>
</dbReference>
<evidence type="ECO:0000313" key="9">
    <source>
        <dbReference type="EMBL" id="GLD71312.1"/>
    </source>
</evidence>
<gene>
    <name evidence="9" type="ORF">AKAME5_002263300</name>
</gene>
<evidence type="ECO:0000256" key="2">
    <source>
        <dbReference type="ARBA" id="ARBA00022741"/>
    </source>
</evidence>
<keyword evidence="2" id="KW-0547">Nucleotide-binding</keyword>
<dbReference type="SUPFAM" id="SSF50084">
    <property type="entry name" value="Myosin S1 fragment, N-terminal domain"/>
    <property type="match status" value="1"/>
</dbReference>
<accession>A0AAD3RJX2</accession>
<dbReference type="EMBL" id="BRZM01000559">
    <property type="protein sequence ID" value="GLD71312.1"/>
    <property type="molecule type" value="Genomic_DNA"/>
</dbReference>
<protein>
    <submittedName>
        <fullName evidence="9">Myosin-6-like isoform X1</fullName>
    </submittedName>
</protein>
<proteinExistence type="inferred from homology"/>
<evidence type="ECO:0000256" key="4">
    <source>
        <dbReference type="ARBA" id="ARBA00023054"/>
    </source>
</evidence>
<dbReference type="AlphaFoldDB" id="A0AAD3RJX2"/>
<dbReference type="GO" id="GO:0016459">
    <property type="term" value="C:myosin complex"/>
    <property type="evidence" value="ECO:0007669"/>
    <property type="project" value="UniProtKB-KW"/>
</dbReference>
<keyword evidence="3" id="KW-0067">ATP-binding</keyword>
<keyword evidence="5" id="KW-0518">Myosin</keyword>
<keyword evidence="10" id="KW-1185">Reference proteome</keyword>
<dbReference type="Gene3D" id="1.20.5.4820">
    <property type="match status" value="1"/>
</dbReference>
<name>A0AAD3RJX2_LATJO</name>
<evidence type="ECO:0000256" key="5">
    <source>
        <dbReference type="ARBA" id="ARBA00023123"/>
    </source>
</evidence>